<reference evidence="1" key="1">
    <citation type="journal article" date="2021" name="Proc. Natl. Acad. Sci. U.S.A.">
        <title>A Catalog of Tens of Thousands of Viruses from Human Metagenomes Reveals Hidden Associations with Chronic Diseases.</title>
        <authorList>
            <person name="Tisza M.J."/>
            <person name="Buck C.B."/>
        </authorList>
    </citation>
    <scope>NUCLEOTIDE SEQUENCE</scope>
    <source>
        <strain evidence="1">CtllZ17</strain>
    </source>
</reference>
<sequence length="114" mass="13518">MSNNELQLTDLEQQVLEAFCELYCDFVINKGDPVPRRHIKGRCNLSNYKILKALKSLREKGLVKLVREYYEGDLEEEAFMMIGYRPTDKLEATELYKTIEKEVEKEIKEHFKLQ</sequence>
<dbReference type="SUPFAM" id="SSF46785">
    <property type="entry name" value="Winged helix' DNA-binding domain"/>
    <property type="match status" value="1"/>
</dbReference>
<protein>
    <submittedName>
        <fullName evidence="1">Winged helix-turn-helix transcription repressor</fullName>
    </submittedName>
</protein>
<dbReference type="EMBL" id="BK032776">
    <property type="protein sequence ID" value="DAF59745.1"/>
    <property type="molecule type" value="Genomic_DNA"/>
</dbReference>
<organism evidence="1">
    <name type="scientific">virus sp. ctllZ17</name>
    <dbReference type="NCBI Taxonomy" id="2827996"/>
    <lineage>
        <taxon>Viruses</taxon>
    </lineage>
</organism>
<evidence type="ECO:0000313" key="1">
    <source>
        <dbReference type="EMBL" id="DAF59745.1"/>
    </source>
</evidence>
<accession>A0A8S5T908</accession>
<dbReference type="InterPro" id="IPR036390">
    <property type="entry name" value="WH_DNA-bd_sf"/>
</dbReference>
<name>A0A8S5T908_9VIRU</name>
<proteinExistence type="predicted"/>